<comment type="caution">
    <text evidence="6">The sequence shown here is derived from an EMBL/GenBank/DDBJ whole genome shotgun (WGS) entry which is preliminary data.</text>
</comment>
<feature type="domain" description="Yippee" evidence="5">
    <location>
        <begin position="7"/>
        <end position="104"/>
    </location>
</feature>
<dbReference type="Pfam" id="PF03226">
    <property type="entry name" value="Yippee-Mis18"/>
    <property type="match status" value="1"/>
</dbReference>
<proteinExistence type="inferred from homology"/>
<evidence type="ECO:0000313" key="6">
    <source>
        <dbReference type="EMBL" id="KAK1392183.1"/>
    </source>
</evidence>
<reference evidence="6" key="2">
    <citation type="submission" date="2023-05" db="EMBL/GenBank/DDBJ databases">
        <authorList>
            <person name="Schelkunov M.I."/>
        </authorList>
    </citation>
    <scope>NUCLEOTIDE SEQUENCE</scope>
    <source>
        <strain evidence="6">Hsosn_3</strain>
        <tissue evidence="6">Leaf</tissue>
    </source>
</reference>
<keyword evidence="3" id="KW-0862">Zinc</keyword>
<keyword evidence="2" id="KW-0479">Metal-binding</keyword>
<sequence length="104" mass="11842">MEAYSHPLYSCRKCRTPVALAEDLLSKSFVAKSGKAFMFSQAMNIVLGKSYDKPLLTGNFTIADVYCNTCGEELGWKYIKVHEKTQTYKVGRFIIEKAKIVKEY</sequence>
<evidence type="ECO:0000259" key="5">
    <source>
        <dbReference type="PROSITE" id="PS51792"/>
    </source>
</evidence>
<keyword evidence="7" id="KW-1185">Reference proteome</keyword>
<dbReference type="PROSITE" id="PS51792">
    <property type="entry name" value="YIPPEE"/>
    <property type="match status" value="1"/>
</dbReference>
<accession>A0AAD8IVW6</accession>
<dbReference type="Proteomes" id="UP001237642">
    <property type="component" value="Unassembled WGS sequence"/>
</dbReference>
<dbReference type="PANTHER" id="PTHR13848">
    <property type="entry name" value="PROTEIN YIPPEE-LIKE CG15309-RELATED"/>
    <property type="match status" value="1"/>
</dbReference>
<protein>
    <recommendedName>
        <fullName evidence="4">Protein yippee-like</fullName>
    </recommendedName>
</protein>
<organism evidence="6 7">
    <name type="scientific">Heracleum sosnowskyi</name>
    <dbReference type="NCBI Taxonomy" id="360622"/>
    <lineage>
        <taxon>Eukaryota</taxon>
        <taxon>Viridiplantae</taxon>
        <taxon>Streptophyta</taxon>
        <taxon>Embryophyta</taxon>
        <taxon>Tracheophyta</taxon>
        <taxon>Spermatophyta</taxon>
        <taxon>Magnoliopsida</taxon>
        <taxon>eudicotyledons</taxon>
        <taxon>Gunneridae</taxon>
        <taxon>Pentapetalae</taxon>
        <taxon>asterids</taxon>
        <taxon>campanulids</taxon>
        <taxon>Apiales</taxon>
        <taxon>Apiaceae</taxon>
        <taxon>Apioideae</taxon>
        <taxon>apioid superclade</taxon>
        <taxon>Tordylieae</taxon>
        <taxon>Tordyliinae</taxon>
        <taxon>Heracleum</taxon>
    </lineage>
</organism>
<dbReference type="InterPro" id="IPR039058">
    <property type="entry name" value="Yippee_fam"/>
</dbReference>
<reference evidence="6" key="1">
    <citation type="submission" date="2023-02" db="EMBL/GenBank/DDBJ databases">
        <title>Genome of toxic invasive species Heracleum sosnowskyi carries increased number of genes despite the absence of recent whole-genome duplications.</title>
        <authorList>
            <person name="Schelkunov M."/>
            <person name="Shtratnikova V."/>
            <person name="Makarenko M."/>
            <person name="Klepikova A."/>
            <person name="Omelchenko D."/>
            <person name="Novikova G."/>
            <person name="Obukhova E."/>
            <person name="Bogdanov V."/>
            <person name="Penin A."/>
            <person name="Logacheva M."/>
        </authorList>
    </citation>
    <scope>NUCLEOTIDE SEQUENCE</scope>
    <source>
        <strain evidence="6">Hsosn_3</strain>
        <tissue evidence="6">Leaf</tissue>
    </source>
</reference>
<comment type="similarity">
    <text evidence="1 4">Belongs to the yippee family.</text>
</comment>
<evidence type="ECO:0000256" key="2">
    <source>
        <dbReference type="ARBA" id="ARBA00022723"/>
    </source>
</evidence>
<dbReference type="EMBL" id="JAUIZM010000003">
    <property type="protein sequence ID" value="KAK1392183.1"/>
    <property type="molecule type" value="Genomic_DNA"/>
</dbReference>
<dbReference type="AlphaFoldDB" id="A0AAD8IVW6"/>
<evidence type="ECO:0000256" key="3">
    <source>
        <dbReference type="ARBA" id="ARBA00022833"/>
    </source>
</evidence>
<evidence type="ECO:0000313" key="7">
    <source>
        <dbReference type="Proteomes" id="UP001237642"/>
    </source>
</evidence>
<evidence type="ECO:0000256" key="4">
    <source>
        <dbReference type="RuleBase" id="RU110713"/>
    </source>
</evidence>
<dbReference type="InterPro" id="IPR004910">
    <property type="entry name" value="Yippee/Mis18/Cereblon"/>
</dbReference>
<dbReference type="InterPro" id="IPR034751">
    <property type="entry name" value="Yippee"/>
</dbReference>
<gene>
    <name evidence="6" type="ORF">POM88_011239</name>
</gene>
<name>A0AAD8IVW6_9APIA</name>
<dbReference type="GO" id="GO:0046872">
    <property type="term" value="F:metal ion binding"/>
    <property type="evidence" value="ECO:0007669"/>
    <property type="project" value="UniProtKB-KW"/>
</dbReference>
<evidence type="ECO:0000256" key="1">
    <source>
        <dbReference type="ARBA" id="ARBA00005613"/>
    </source>
</evidence>